<evidence type="ECO:0000256" key="1">
    <source>
        <dbReference type="ARBA" id="ARBA00000085"/>
    </source>
</evidence>
<dbReference type="EMBL" id="JAMZFW010000036">
    <property type="protein sequence ID" value="MCP1103662.1"/>
    <property type="molecule type" value="Genomic_DNA"/>
</dbReference>
<name>A0ABT1ECY3_9FIRM</name>
<evidence type="ECO:0000256" key="9">
    <source>
        <dbReference type="ARBA" id="ARBA00023136"/>
    </source>
</evidence>
<evidence type="ECO:0000256" key="5">
    <source>
        <dbReference type="ARBA" id="ARBA00022692"/>
    </source>
</evidence>
<dbReference type="PANTHER" id="PTHR34220">
    <property type="entry name" value="SENSOR HISTIDINE KINASE YPDA"/>
    <property type="match status" value="1"/>
</dbReference>
<keyword evidence="13" id="KW-1185">Reference proteome</keyword>
<protein>
    <recommendedName>
        <fullName evidence="3">histidine kinase</fullName>
        <ecNumber evidence="3">2.7.13.3</ecNumber>
    </recommendedName>
</protein>
<dbReference type="InterPro" id="IPR005467">
    <property type="entry name" value="His_kinase_dom"/>
</dbReference>
<feature type="transmembrane region" description="Helical" evidence="10">
    <location>
        <begin position="16"/>
        <end position="40"/>
    </location>
</feature>
<evidence type="ECO:0000256" key="3">
    <source>
        <dbReference type="ARBA" id="ARBA00012438"/>
    </source>
</evidence>
<dbReference type="PROSITE" id="PS50109">
    <property type="entry name" value="HIS_KIN"/>
    <property type="match status" value="1"/>
</dbReference>
<gene>
    <name evidence="12" type="ORF">NK125_14770</name>
</gene>
<organism evidence="12 13">
    <name type="scientific">Aequitasia blattaphilus</name>
    <dbReference type="NCBI Taxonomy" id="2949332"/>
    <lineage>
        <taxon>Bacteria</taxon>
        <taxon>Bacillati</taxon>
        <taxon>Bacillota</taxon>
        <taxon>Clostridia</taxon>
        <taxon>Lachnospirales</taxon>
        <taxon>Lachnospiraceae</taxon>
        <taxon>Aequitasia</taxon>
    </lineage>
</organism>
<dbReference type="InterPro" id="IPR003594">
    <property type="entry name" value="HATPase_dom"/>
</dbReference>
<dbReference type="Proteomes" id="UP001523566">
    <property type="component" value="Unassembled WGS sequence"/>
</dbReference>
<comment type="caution">
    <text evidence="12">The sequence shown here is derived from an EMBL/GenBank/DDBJ whole genome shotgun (WGS) entry which is preliminary data.</text>
</comment>
<comment type="subcellular location">
    <subcellularLocation>
        <location evidence="2">Cell membrane</location>
        <topology evidence="2">Multi-pass membrane protein</topology>
    </subcellularLocation>
</comment>
<accession>A0ABT1ECY3</accession>
<keyword evidence="4" id="KW-1003">Cell membrane</keyword>
<evidence type="ECO:0000256" key="4">
    <source>
        <dbReference type="ARBA" id="ARBA00022475"/>
    </source>
</evidence>
<reference evidence="12 13" key="1">
    <citation type="journal article" date="2022" name="Genome Biol. Evol.">
        <title>Host diet, physiology and behaviors set the stage for Lachnospiraceae cladogenesis.</title>
        <authorList>
            <person name="Vera-Ponce De Leon A."/>
            <person name="Schneider M."/>
            <person name="Jahnes B.C."/>
            <person name="Sadowski V."/>
            <person name="Camuy-Velez L.A."/>
            <person name="Duan J."/>
            <person name="Sabree Z.L."/>
        </authorList>
    </citation>
    <scope>NUCLEOTIDE SEQUENCE [LARGE SCALE GENOMIC DNA]</scope>
    <source>
        <strain evidence="12 13">PAL113</strain>
    </source>
</reference>
<evidence type="ECO:0000256" key="10">
    <source>
        <dbReference type="SAM" id="Phobius"/>
    </source>
</evidence>
<keyword evidence="8" id="KW-0902">Two-component regulatory system</keyword>
<evidence type="ECO:0000256" key="6">
    <source>
        <dbReference type="ARBA" id="ARBA00022777"/>
    </source>
</evidence>
<dbReference type="RefSeq" id="WP_262067430.1">
    <property type="nucleotide sequence ID" value="NZ_JAMXOD010000036.1"/>
</dbReference>
<dbReference type="SUPFAM" id="SSF55874">
    <property type="entry name" value="ATPase domain of HSP90 chaperone/DNA topoisomerase II/histidine kinase"/>
    <property type="match status" value="1"/>
</dbReference>
<dbReference type="Pfam" id="PF06580">
    <property type="entry name" value="His_kinase"/>
    <property type="match status" value="1"/>
</dbReference>
<proteinExistence type="predicted"/>
<dbReference type="GO" id="GO:0016301">
    <property type="term" value="F:kinase activity"/>
    <property type="evidence" value="ECO:0007669"/>
    <property type="project" value="UniProtKB-KW"/>
</dbReference>
<evidence type="ECO:0000259" key="11">
    <source>
        <dbReference type="PROSITE" id="PS50109"/>
    </source>
</evidence>
<sequence length="582" mass="67040">MNRLEKNQKNKKGLSLQFLVAAIMIMISLILILVLSVFFINRYVQNITESALRNSEQVVSQTAATIDNIKEQMEIRMELLVQEVGHCSSQEEAQKYMDNFSEMQQDVAGVYIYDYQGDILIHGKNGQNIKGYDIKNLSYAEELFSSNEKIILSKPHVQSCYVNYYPWVVTMAMKVDVDYLSEACYVVIDYQFSSIATYIDNVGVGQRGYCYIIDRYGDIIYHPKQRLIYVGVAEENMDVVAKLKNGEALLSTDIYCKQEIDNGQWNIVGVSYVNELIELQVKSFRLFVMLIAAVSIVLSILSSAIVSRRVSHPVRCLVKAMKEFERNAEAFEYQSENSIQEIKSLSDSFSHMVFMIRELLQRIKQEEISLRKTELKALEAQINPHFLYNTLDSIQWMCERGKAEEAVEMIGALAKLFRISISKGRDLITIRNEVQHAENYLKIQKFRYRDEFVYSLEFDEEILDYYCNKITLQPIIENSIYHGIDTEIETGEIVIRGCRDGNDIIMQVKDNGQGMTEEQAATILQKERSDDSGIGLKNVNDRIKIYFGETYGISIDSELDYGTTISIRLPIVRSEEDYRSER</sequence>
<dbReference type="InterPro" id="IPR010559">
    <property type="entry name" value="Sig_transdc_His_kin_internal"/>
</dbReference>
<keyword evidence="7 10" id="KW-1133">Transmembrane helix</keyword>
<evidence type="ECO:0000313" key="13">
    <source>
        <dbReference type="Proteomes" id="UP001523566"/>
    </source>
</evidence>
<keyword evidence="6 12" id="KW-0808">Transferase</keyword>
<keyword evidence="6 12" id="KW-0418">Kinase</keyword>
<dbReference type="Gene3D" id="3.30.565.10">
    <property type="entry name" value="Histidine kinase-like ATPase, C-terminal domain"/>
    <property type="match status" value="1"/>
</dbReference>
<keyword evidence="9 10" id="KW-0472">Membrane</keyword>
<keyword evidence="5 10" id="KW-0812">Transmembrane</keyword>
<evidence type="ECO:0000313" key="12">
    <source>
        <dbReference type="EMBL" id="MCP1103662.1"/>
    </source>
</evidence>
<evidence type="ECO:0000256" key="7">
    <source>
        <dbReference type="ARBA" id="ARBA00022989"/>
    </source>
</evidence>
<feature type="transmembrane region" description="Helical" evidence="10">
    <location>
        <begin position="286"/>
        <end position="306"/>
    </location>
</feature>
<dbReference type="Gene3D" id="3.30.450.20">
    <property type="entry name" value="PAS domain"/>
    <property type="match status" value="2"/>
</dbReference>
<dbReference type="PRINTS" id="PR00344">
    <property type="entry name" value="BCTRLSENSOR"/>
</dbReference>
<dbReference type="Pfam" id="PF02743">
    <property type="entry name" value="dCache_1"/>
    <property type="match status" value="1"/>
</dbReference>
<dbReference type="SMART" id="SM00387">
    <property type="entry name" value="HATPase_c"/>
    <property type="match status" value="1"/>
</dbReference>
<evidence type="ECO:0000256" key="8">
    <source>
        <dbReference type="ARBA" id="ARBA00023012"/>
    </source>
</evidence>
<dbReference type="InterPro" id="IPR050640">
    <property type="entry name" value="Bact_2-comp_sensor_kinase"/>
</dbReference>
<dbReference type="InterPro" id="IPR036890">
    <property type="entry name" value="HATPase_C_sf"/>
</dbReference>
<dbReference type="EC" id="2.7.13.3" evidence="3"/>
<dbReference type="InterPro" id="IPR033479">
    <property type="entry name" value="dCache_1"/>
</dbReference>
<evidence type="ECO:0000256" key="2">
    <source>
        <dbReference type="ARBA" id="ARBA00004651"/>
    </source>
</evidence>
<dbReference type="Pfam" id="PF02518">
    <property type="entry name" value="HATPase_c"/>
    <property type="match status" value="1"/>
</dbReference>
<comment type="catalytic activity">
    <reaction evidence="1">
        <text>ATP + protein L-histidine = ADP + protein N-phospho-L-histidine.</text>
        <dbReference type="EC" id="2.7.13.3"/>
    </reaction>
</comment>
<dbReference type="InterPro" id="IPR004358">
    <property type="entry name" value="Sig_transdc_His_kin-like_C"/>
</dbReference>
<dbReference type="PANTHER" id="PTHR34220:SF7">
    <property type="entry name" value="SENSOR HISTIDINE KINASE YPDA"/>
    <property type="match status" value="1"/>
</dbReference>
<dbReference type="Gene3D" id="6.10.340.10">
    <property type="match status" value="1"/>
</dbReference>
<feature type="domain" description="Histidine kinase" evidence="11">
    <location>
        <begin position="468"/>
        <end position="573"/>
    </location>
</feature>